<dbReference type="EMBL" id="CP007790">
    <property type="protein sequence ID" value="AJK68242.1"/>
    <property type="molecule type" value="Genomic_DNA"/>
</dbReference>
<dbReference type="PANTHER" id="PTHR43057">
    <property type="entry name" value="ARSENITE EFFLUX TRANSPORTER"/>
    <property type="match status" value="1"/>
</dbReference>
<keyword evidence="1" id="KW-0813">Transport</keyword>
<dbReference type="HOGENOM" id="CLU_022869_1_1_11"/>
<feature type="transmembrane region" description="Helical" evidence="2">
    <location>
        <begin position="218"/>
        <end position="241"/>
    </location>
</feature>
<protein>
    <submittedName>
        <fullName evidence="3">Putative sodium-dependent transporter</fullName>
    </submittedName>
</protein>
<feature type="transmembrane region" description="Helical" evidence="2">
    <location>
        <begin position="284"/>
        <end position="301"/>
    </location>
</feature>
<sequence length="306" mass="32017">MAARLDRHQIALYFAAIVLGLLIDAPSLRVLVTPVLGALLFLTFLSVPLARVRVNARFLLALALLNGAVVPVVAGVLSAPLRDDAVVHAAVLLVLLAPCIDYAIAFTGLAGGARAELLAATPLLLGGQLLLLPLFLRFFLGSDDVLSVGPFAEAFLLLIVLPLGAAFLVQRLMPRHRWARCVDSAGNAGMVPLMMATLFVVLSGYAGDVAGEWRRLALPAAVYVAFALAMIVAGTAVGAALRLPAPLRVAATFSGVTRNSLVVMPFALAMPGTLAPVVVVTQTLVELTVMVAMVAVMPGILRRISH</sequence>
<feature type="transmembrane region" description="Helical" evidence="2">
    <location>
        <begin position="117"/>
        <end position="139"/>
    </location>
</feature>
<keyword evidence="2" id="KW-1133">Transmembrane helix</keyword>
<gene>
    <name evidence="3" type="ORF">B840_03080</name>
</gene>
<dbReference type="GO" id="GO:0005886">
    <property type="term" value="C:plasma membrane"/>
    <property type="evidence" value="ECO:0007669"/>
    <property type="project" value="TreeGrafter"/>
</dbReference>
<dbReference type="KEGG" id="cmq:B840_03080"/>
<feature type="transmembrane region" description="Helical" evidence="2">
    <location>
        <begin position="151"/>
        <end position="173"/>
    </location>
</feature>
<dbReference type="RefSeq" id="WP_042620912.1">
    <property type="nucleotide sequence ID" value="NZ_CP007790.1"/>
</dbReference>
<dbReference type="Proteomes" id="UP000031928">
    <property type="component" value="Chromosome"/>
</dbReference>
<dbReference type="AlphaFoldDB" id="A0A0B6TE66"/>
<evidence type="ECO:0000313" key="3">
    <source>
        <dbReference type="EMBL" id="AJK68242.1"/>
    </source>
</evidence>
<dbReference type="OrthoDB" id="3254016at2"/>
<feature type="transmembrane region" description="Helical" evidence="2">
    <location>
        <begin position="12"/>
        <end position="29"/>
    </location>
</feature>
<keyword evidence="4" id="KW-1185">Reference proteome</keyword>
<dbReference type="STRING" id="1224162.B840_03080"/>
<dbReference type="GO" id="GO:0015105">
    <property type="term" value="F:arsenite transmembrane transporter activity"/>
    <property type="evidence" value="ECO:0007669"/>
    <property type="project" value="TreeGrafter"/>
</dbReference>
<evidence type="ECO:0000256" key="2">
    <source>
        <dbReference type="SAM" id="Phobius"/>
    </source>
</evidence>
<evidence type="ECO:0000256" key="1">
    <source>
        <dbReference type="ARBA" id="ARBA00022448"/>
    </source>
</evidence>
<accession>A0A0B6TE66</accession>
<name>A0A0B6TE66_9CORY</name>
<feature type="transmembrane region" description="Helical" evidence="2">
    <location>
        <begin position="35"/>
        <end position="52"/>
    </location>
</feature>
<dbReference type="GO" id="GO:0015104">
    <property type="term" value="F:antimonite transmembrane transporter activity"/>
    <property type="evidence" value="ECO:0007669"/>
    <property type="project" value="TreeGrafter"/>
</dbReference>
<proteinExistence type="predicted"/>
<feature type="transmembrane region" description="Helical" evidence="2">
    <location>
        <begin position="85"/>
        <end position="105"/>
    </location>
</feature>
<evidence type="ECO:0000313" key="4">
    <source>
        <dbReference type="Proteomes" id="UP000031928"/>
    </source>
</evidence>
<dbReference type="GO" id="GO:0015297">
    <property type="term" value="F:antiporter activity"/>
    <property type="evidence" value="ECO:0007669"/>
    <property type="project" value="InterPro"/>
</dbReference>
<dbReference type="Gene3D" id="1.20.1530.20">
    <property type="match status" value="1"/>
</dbReference>
<feature type="transmembrane region" description="Helical" evidence="2">
    <location>
        <begin position="261"/>
        <end position="278"/>
    </location>
</feature>
<feature type="transmembrane region" description="Helical" evidence="2">
    <location>
        <begin position="59"/>
        <end position="79"/>
    </location>
</feature>
<keyword evidence="2" id="KW-0812">Transmembrane</keyword>
<dbReference type="PANTHER" id="PTHR43057:SF1">
    <property type="entry name" value="ARSENICAL-RESISTANCE PROTEIN 3"/>
    <property type="match status" value="1"/>
</dbReference>
<reference evidence="3 4" key="1">
    <citation type="submission" date="2014-05" db="EMBL/GenBank/DDBJ databases">
        <title>Complete genome sequence of Corynebacterium marinum DSM 44953.</title>
        <authorList>
            <person name="Schaffert L."/>
            <person name="Albersmeier A."/>
            <person name="Kalinowski J."/>
            <person name="Ruckert C."/>
        </authorList>
    </citation>
    <scope>NUCLEOTIDE SEQUENCE [LARGE SCALE GENOMIC DNA]</scope>
    <source>
        <strain evidence="3 4">DSM 44953</strain>
    </source>
</reference>
<organism evidence="3 4">
    <name type="scientific">Corynebacterium marinum DSM 44953</name>
    <dbReference type="NCBI Taxonomy" id="1224162"/>
    <lineage>
        <taxon>Bacteria</taxon>
        <taxon>Bacillati</taxon>
        <taxon>Actinomycetota</taxon>
        <taxon>Actinomycetes</taxon>
        <taxon>Mycobacteriales</taxon>
        <taxon>Corynebacteriaceae</taxon>
        <taxon>Corynebacterium</taxon>
    </lineage>
</organism>
<keyword evidence="2" id="KW-0472">Membrane</keyword>
<dbReference type="InterPro" id="IPR004706">
    <property type="entry name" value="Arsenical-R_Acr3"/>
</dbReference>
<feature type="transmembrane region" description="Helical" evidence="2">
    <location>
        <begin position="185"/>
        <end position="206"/>
    </location>
</feature>
<dbReference type="InterPro" id="IPR038770">
    <property type="entry name" value="Na+/solute_symporter_sf"/>
</dbReference>